<comment type="subcellular location">
    <subcellularLocation>
        <location evidence="1">Cell membrane</location>
        <topology evidence="1">Single-pass type I membrane protein</topology>
    </subcellularLocation>
</comment>
<organism evidence="14 15">
    <name type="scientific">Centaurea solstitialis</name>
    <name type="common">yellow star-thistle</name>
    <dbReference type="NCBI Taxonomy" id="347529"/>
    <lineage>
        <taxon>Eukaryota</taxon>
        <taxon>Viridiplantae</taxon>
        <taxon>Streptophyta</taxon>
        <taxon>Embryophyta</taxon>
        <taxon>Tracheophyta</taxon>
        <taxon>Spermatophyta</taxon>
        <taxon>Magnoliopsida</taxon>
        <taxon>eudicotyledons</taxon>
        <taxon>Gunneridae</taxon>
        <taxon>Pentapetalae</taxon>
        <taxon>asterids</taxon>
        <taxon>campanulids</taxon>
        <taxon>Asterales</taxon>
        <taxon>Asteraceae</taxon>
        <taxon>Carduoideae</taxon>
        <taxon>Cardueae</taxon>
        <taxon>Centaureinae</taxon>
        <taxon>Centaurea</taxon>
    </lineage>
</organism>
<dbReference type="InterPro" id="IPR001611">
    <property type="entry name" value="Leu-rich_rpt"/>
</dbReference>
<feature type="domain" description="Leucine-rich repeat-containing N-terminal plant-type" evidence="13">
    <location>
        <begin position="45"/>
        <end position="64"/>
    </location>
</feature>
<dbReference type="GO" id="GO:0006952">
    <property type="term" value="P:defense response"/>
    <property type="evidence" value="ECO:0007669"/>
    <property type="project" value="UniProtKB-ARBA"/>
</dbReference>
<comment type="similarity">
    <text evidence="2">Belongs to the RLP family.</text>
</comment>
<evidence type="ECO:0000256" key="5">
    <source>
        <dbReference type="ARBA" id="ARBA00022692"/>
    </source>
</evidence>
<evidence type="ECO:0000256" key="6">
    <source>
        <dbReference type="ARBA" id="ARBA00022729"/>
    </source>
</evidence>
<dbReference type="EMBL" id="JARYMX010000007">
    <property type="protein sequence ID" value="KAJ9540701.1"/>
    <property type="molecule type" value="Genomic_DNA"/>
</dbReference>
<evidence type="ECO:0000256" key="7">
    <source>
        <dbReference type="ARBA" id="ARBA00022737"/>
    </source>
</evidence>
<reference evidence="14" key="1">
    <citation type="submission" date="2023-03" db="EMBL/GenBank/DDBJ databases">
        <title>Chromosome-scale reference genome and RAD-based genetic map of yellow starthistle (Centaurea solstitialis) reveal putative structural variation and QTLs associated with invader traits.</title>
        <authorList>
            <person name="Reatini B."/>
            <person name="Cang F.A."/>
            <person name="Jiang Q."/>
            <person name="Mckibben M.T.W."/>
            <person name="Barker M.S."/>
            <person name="Rieseberg L.H."/>
            <person name="Dlugosch K.M."/>
        </authorList>
    </citation>
    <scope>NUCLEOTIDE SEQUENCE</scope>
    <source>
        <strain evidence="14">CAN-66</strain>
        <tissue evidence="14">Leaf</tissue>
    </source>
</reference>
<dbReference type="SMART" id="SM00369">
    <property type="entry name" value="LRR_TYP"/>
    <property type="match status" value="7"/>
</dbReference>
<dbReference type="GO" id="GO:0051707">
    <property type="term" value="P:response to other organism"/>
    <property type="evidence" value="ECO:0007669"/>
    <property type="project" value="UniProtKB-ARBA"/>
</dbReference>
<dbReference type="Gene3D" id="3.80.10.10">
    <property type="entry name" value="Ribonuclease Inhibitor"/>
    <property type="match status" value="3"/>
</dbReference>
<keyword evidence="15" id="KW-1185">Reference proteome</keyword>
<dbReference type="FunFam" id="3.80.10.10:FF:000095">
    <property type="entry name" value="LRR receptor-like serine/threonine-protein kinase GSO1"/>
    <property type="match status" value="1"/>
</dbReference>
<evidence type="ECO:0000256" key="10">
    <source>
        <dbReference type="ARBA" id="ARBA00023170"/>
    </source>
</evidence>
<dbReference type="FunFam" id="3.80.10.10:FF:000213">
    <property type="entry name" value="Tyrosine-sulfated glycopeptide receptor 1"/>
    <property type="match status" value="1"/>
</dbReference>
<comment type="caution">
    <text evidence="14">The sequence shown here is derived from an EMBL/GenBank/DDBJ whole genome shotgun (WGS) entry which is preliminary data.</text>
</comment>
<dbReference type="InterPro" id="IPR013210">
    <property type="entry name" value="LRR_N_plant-typ"/>
</dbReference>
<evidence type="ECO:0000256" key="8">
    <source>
        <dbReference type="ARBA" id="ARBA00022989"/>
    </source>
</evidence>
<evidence type="ECO:0000259" key="13">
    <source>
        <dbReference type="Pfam" id="PF08263"/>
    </source>
</evidence>
<keyword evidence="7" id="KW-0677">Repeat</keyword>
<dbReference type="Pfam" id="PF13855">
    <property type="entry name" value="LRR_8"/>
    <property type="match status" value="3"/>
</dbReference>
<keyword evidence="4" id="KW-0433">Leucine-rich repeat</keyword>
<keyword evidence="5 12" id="KW-0812">Transmembrane</keyword>
<name>A0AA38SQE7_9ASTR</name>
<evidence type="ECO:0000256" key="11">
    <source>
        <dbReference type="ARBA" id="ARBA00023180"/>
    </source>
</evidence>
<dbReference type="GO" id="GO:0005886">
    <property type="term" value="C:plasma membrane"/>
    <property type="evidence" value="ECO:0007669"/>
    <property type="project" value="UniProtKB-SubCell"/>
</dbReference>
<gene>
    <name evidence="14" type="ORF">OSB04_027207</name>
</gene>
<dbReference type="AlphaFoldDB" id="A0AA38SQE7"/>
<dbReference type="Pfam" id="PF00560">
    <property type="entry name" value="LRR_1"/>
    <property type="match status" value="5"/>
</dbReference>
<keyword evidence="3" id="KW-1003">Cell membrane</keyword>
<dbReference type="PRINTS" id="PR00019">
    <property type="entry name" value="LEURICHRPT"/>
</dbReference>
<accession>A0AA38SQE7</accession>
<evidence type="ECO:0000256" key="9">
    <source>
        <dbReference type="ARBA" id="ARBA00023136"/>
    </source>
</evidence>
<protein>
    <recommendedName>
        <fullName evidence="13">Leucine-rich repeat-containing N-terminal plant-type domain-containing protein</fullName>
    </recommendedName>
</protein>
<dbReference type="SUPFAM" id="SSF52058">
    <property type="entry name" value="L domain-like"/>
    <property type="match status" value="2"/>
</dbReference>
<proteinExistence type="inferred from homology"/>
<evidence type="ECO:0000313" key="14">
    <source>
        <dbReference type="EMBL" id="KAJ9540701.1"/>
    </source>
</evidence>
<keyword evidence="9 12" id="KW-0472">Membrane</keyword>
<dbReference type="PROSITE" id="PS51450">
    <property type="entry name" value="LRR"/>
    <property type="match status" value="1"/>
</dbReference>
<evidence type="ECO:0000256" key="3">
    <source>
        <dbReference type="ARBA" id="ARBA00022475"/>
    </source>
</evidence>
<keyword evidence="11" id="KW-0325">Glycoprotein</keyword>
<dbReference type="InterPro" id="IPR032675">
    <property type="entry name" value="LRR_dom_sf"/>
</dbReference>
<keyword evidence="8 12" id="KW-1133">Transmembrane helix</keyword>
<evidence type="ECO:0000313" key="15">
    <source>
        <dbReference type="Proteomes" id="UP001172457"/>
    </source>
</evidence>
<dbReference type="InterPro" id="IPR003591">
    <property type="entry name" value="Leu-rich_rpt_typical-subtyp"/>
</dbReference>
<keyword evidence="6" id="KW-0732">Signal</keyword>
<dbReference type="PANTHER" id="PTHR48052:SF85">
    <property type="entry name" value="LEUCINE-RICH REPEAT-CONTAINING N-TERMINAL PLANT-TYPE DOMAIN-CONTAINING PROTEIN"/>
    <property type="match status" value="1"/>
</dbReference>
<dbReference type="Proteomes" id="UP001172457">
    <property type="component" value="Chromosome 7"/>
</dbReference>
<evidence type="ECO:0000256" key="4">
    <source>
        <dbReference type="ARBA" id="ARBA00022614"/>
    </source>
</evidence>
<sequence length="778" mass="86239">MAIEVLGGSTIVDALIRASTIEVLLGVSTRTFTVGQRLGSDYYPVMMNWRTSTDCCEWDGVSCDPFTGDVIALDLSCGMLRGQVPMDITILRKLVSLDLSANDLKLEPHVFYNLLNNCTTLEKLLLGDVNISATLPAYANISFSLISLDLSFTGLQGKLPDYIFNLPYLEQLDLSSNNQLYGEIPYSIGHLNSLNTLRLNSCGLTGPLPKSIVNLRHLKTLDLASNMFNETLPSLLFTLPTFDFISLKHNMFSGRLPSELFTQRSLKQLYLGHNQFDGMIEVLDQGSIPQTFQQLLNLTALDLSNNKFSGVWELDTLLSSLRTLETLHLSYSGLSVTTNNVSRHVNSNLQSLDLASCKIKVFPESLRGMRKLAYLDLSRNEIDGHIGGIGGNKLVYLDLSHNNITGPFPSSIWSMGNLGYLNLSNNHFNGVIKRRDTNFPFLVIDVGNNNFSGTIPHVCGEVPSCFSKCRGLEVLDLGNNRLNGPFPGQLGRLPNLKVLILKSNKLNGPIKSSSTIEHPFPSMRVLDLSQNEFGGHLPKKYFQNFDAMKNVVKDGTNRYLKLYSNYKIIVVVKGQQHSFEKVSDDYTIVDLSGNKIEGEIPNEICSLNSLIVLNLSNNNLNGQIPHAIGNLSEIESLDLSGNQLTGKIPQSLADITYLAVINLSQNHLVGRIPSGRQFNTFNDTSFEGNPGLCGFPLPNHCEHPSTPPQLDTDEDEESGFTWEVVMLGFGCGTLLGLVIGYLMLSTGRPKWFNTIADEIEHMVQRRQNKRRHIIYIGK</sequence>
<evidence type="ECO:0000256" key="12">
    <source>
        <dbReference type="SAM" id="Phobius"/>
    </source>
</evidence>
<dbReference type="PANTHER" id="PTHR48052">
    <property type="entry name" value="UNNAMED PRODUCT"/>
    <property type="match status" value="1"/>
</dbReference>
<feature type="transmembrane region" description="Helical" evidence="12">
    <location>
        <begin position="724"/>
        <end position="744"/>
    </location>
</feature>
<keyword evidence="10" id="KW-0675">Receptor</keyword>
<evidence type="ECO:0000256" key="2">
    <source>
        <dbReference type="ARBA" id="ARBA00009592"/>
    </source>
</evidence>
<evidence type="ECO:0000256" key="1">
    <source>
        <dbReference type="ARBA" id="ARBA00004251"/>
    </source>
</evidence>
<dbReference type="Pfam" id="PF08263">
    <property type="entry name" value="LRRNT_2"/>
    <property type="match status" value="1"/>
</dbReference>